<dbReference type="EMBL" id="JACJTU010000109">
    <property type="protein sequence ID" value="MBD2739726.1"/>
    <property type="molecule type" value="Genomic_DNA"/>
</dbReference>
<comment type="caution">
    <text evidence="1">The sequence shown here is derived from an EMBL/GenBank/DDBJ whole genome shotgun (WGS) entry which is preliminary data.</text>
</comment>
<protein>
    <submittedName>
        <fullName evidence="1">Uncharacterized protein</fullName>
    </submittedName>
</protein>
<sequence length="126" mass="14081">MQLFSLSYSVIGDRNTPQFRLNAEIGRTVKPYWENIAGGIAYLKEALRIRIGIESPKAVFIAACKEGWKPESAQVKAQTRNKSILRIKTNNRLPPLKTTKAGDLFLWISLNLLSRIGLIGRGNKGL</sequence>
<organism evidence="1 2">
    <name type="scientific">Nostoc paludosum FACHB-159</name>
    <dbReference type="NCBI Taxonomy" id="2692908"/>
    <lineage>
        <taxon>Bacteria</taxon>
        <taxon>Bacillati</taxon>
        <taxon>Cyanobacteriota</taxon>
        <taxon>Cyanophyceae</taxon>
        <taxon>Nostocales</taxon>
        <taxon>Nostocaceae</taxon>
        <taxon>Nostoc</taxon>
    </lineage>
</organism>
<accession>A0ABR8KM87</accession>
<dbReference type="Proteomes" id="UP000637383">
    <property type="component" value="Unassembled WGS sequence"/>
</dbReference>
<reference evidence="1 2" key="1">
    <citation type="journal article" date="2020" name="ISME J.">
        <title>Comparative genomics reveals insights into cyanobacterial evolution and habitat adaptation.</title>
        <authorList>
            <person name="Chen M.Y."/>
            <person name="Teng W.K."/>
            <person name="Zhao L."/>
            <person name="Hu C.X."/>
            <person name="Zhou Y.K."/>
            <person name="Han B.P."/>
            <person name="Song L.R."/>
            <person name="Shu W.S."/>
        </authorList>
    </citation>
    <scope>NUCLEOTIDE SEQUENCE [LARGE SCALE GENOMIC DNA]</scope>
    <source>
        <strain evidence="1 2">FACHB-159</strain>
    </source>
</reference>
<gene>
    <name evidence="1" type="ORF">H6H03_38780</name>
</gene>
<evidence type="ECO:0000313" key="1">
    <source>
        <dbReference type="EMBL" id="MBD2739726.1"/>
    </source>
</evidence>
<keyword evidence="2" id="KW-1185">Reference proteome</keyword>
<proteinExistence type="predicted"/>
<evidence type="ECO:0000313" key="2">
    <source>
        <dbReference type="Proteomes" id="UP000637383"/>
    </source>
</evidence>
<name>A0ABR8KM87_9NOSO</name>